<keyword evidence="3" id="KW-1185">Reference proteome</keyword>
<evidence type="ECO:0000313" key="3">
    <source>
        <dbReference type="Proteomes" id="UP001596978"/>
    </source>
</evidence>
<evidence type="ECO:0000313" key="2">
    <source>
        <dbReference type="EMBL" id="MFD0863721.1"/>
    </source>
</evidence>
<name>A0ABW3D0Z9_9FLAO</name>
<keyword evidence="1" id="KW-0812">Transmembrane</keyword>
<dbReference type="EMBL" id="JBHTJH010000017">
    <property type="protein sequence ID" value="MFD0863721.1"/>
    <property type="molecule type" value="Genomic_DNA"/>
</dbReference>
<dbReference type="Proteomes" id="UP001596978">
    <property type="component" value="Unassembled WGS sequence"/>
</dbReference>
<organism evidence="2 3">
    <name type="scientific">Sungkyunkwania multivorans</name>
    <dbReference type="NCBI Taxonomy" id="1173618"/>
    <lineage>
        <taxon>Bacteria</taxon>
        <taxon>Pseudomonadati</taxon>
        <taxon>Bacteroidota</taxon>
        <taxon>Flavobacteriia</taxon>
        <taxon>Flavobacteriales</taxon>
        <taxon>Flavobacteriaceae</taxon>
        <taxon>Sungkyunkwania</taxon>
    </lineage>
</organism>
<accession>A0ABW3D0Z9</accession>
<proteinExistence type="predicted"/>
<gene>
    <name evidence="2" type="ORF">ACFQ1M_16015</name>
</gene>
<evidence type="ECO:0000256" key="1">
    <source>
        <dbReference type="SAM" id="Phobius"/>
    </source>
</evidence>
<feature type="transmembrane region" description="Helical" evidence="1">
    <location>
        <begin position="96"/>
        <end position="116"/>
    </location>
</feature>
<comment type="caution">
    <text evidence="2">The sequence shown here is derived from an EMBL/GenBank/DDBJ whole genome shotgun (WGS) entry which is preliminary data.</text>
</comment>
<dbReference type="RefSeq" id="WP_386410013.1">
    <property type="nucleotide sequence ID" value="NZ_JBHTJH010000017.1"/>
</dbReference>
<protein>
    <submittedName>
        <fullName evidence="2">Uncharacterized protein</fullName>
    </submittedName>
</protein>
<keyword evidence="1" id="KW-0472">Membrane</keyword>
<keyword evidence="1" id="KW-1133">Transmembrane helix</keyword>
<sequence length="157" mass="17114">MKKVLILITGILFLNNSFGQEIELKLSLLGYNFSQNGQRLNWKELATVTESHVEANMLIKKAKSHNTISSVLSLIGGGLIGIPIGQSITDQEPNWILAYIGGGVAVISVPFTFSAFNKVNKGIDKYNLSLRSTSKSVMKPEFSIIADRNGLGISINF</sequence>
<reference evidence="3" key="1">
    <citation type="journal article" date="2019" name="Int. J. Syst. Evol. Microbiol.">
        <title>The Global Catalogue of Microorganisms (GCM) 10K type strain sequencing project: providing services to taxonomists for standard genome sequencing and annotation.</title>
        <authorList>
            <consortium name="The Broad Institute Genomics Platform"/>
            <consortium name="The Broad Institute Genome Sequencing Center for Infectious Disease"/>
            <person name="Wu L."/>
            <person name="Ma J."/>
        </authorList>
    </citation>
    <scope>NUCLEOTIDE SEQUENCE [LARGE SCALE GENOMIC DNA]</scope>
    <source>
        <strain evidence="3">CCUG 62952</strain>
    </source>
</reference>